<name>L7CQ26_RHOBT</name>
<dbReference type="Pfam" id="PF00072">
    <property type="entry name" value="Response_reg"/>
    <property type="match status" value="1"/>
</dbReference>
<evidence type="ECO:0000256" key="2">
    <source>
        <dbReference type="PROSITE-ProRule" id="PRU00169"/>
    </source>
</evidence>
<reference evidence="4 5" key="1">
    <citation type="journal article" date="2013" name="Mar. Genomics">
        <title>Expression of sulfatases in Rhodopirellula baltica and the diversity of sulfatases in the genus Rhodopirellula.</title>
        <authorList>
            <person name="Wegner C.E."/>
            <person name="Richter-Heitmann T."/>
            <person name="Klindworth A."/>
            <person name="Klockow C."/>
            <person name="Richter M."/>
            <person name="Achstetter T."/>
            <person name="Glockner F.O."/>
            <person name="Harder J."/>
        </authorList>
    </citation>
    <scope>NUCLEOTIDE SEQUENCE [LARGE SCALE GENOMIC DNA]</scope>
    <source>
        <strain evidence="4 5">SWK14</strain>
    </source>
</reference>
<dbReference type="RefSeq" id="WP_007336146.1">
    <property type="nucleotide sequence ID" value="NZ_AMWG01000020.1"/>
</dbReference>
<evidence type="ECO:0000259" key="3">
    <source>
        <dbReference type="PROSITE" id="PS50110"/>
    </source>
</evidence>
<keyword evidence="1 2" id="KW-0597">Phosphoprotein</keyword>
<protein>
    <submittedName>
        <fullName evidence="4">Protein containing Signal transduction response regulator, receiver region domain protein</fullName>
    </submittedName>
</protein>
<feature type="domain" description="Response regulatory" evidence="3">
    <location>
        <begin position="6"/>
        <end position="120"/>
    </location>
</feature>
<dbReference type="SUPFAM" id="SSF52172">
    <property type="entry name" value="CheY-like"/>
    <property type="match status" value="1"/>
</dbReference>
<dbReference type="InterPro" id="IPR050595">
    <property type="entry name" value="Bact_response_regulator"/>
</dbReference>
<dbReference type="SMART" id="SM00448">
    <property type="entry name" value="REC"/>
    <property type="match status" value="1"/>
</dbReference>
<dbReference type="PATRIC" id="fig|993516.3.peg.892"/>
<dbReference type="EMBL" id="AMWG01000020">
    <property type="protein sequence ID" value="ELP35171.1"/>
    <property type="molecule type" value="Genomic_DNA"/>
</dbReference>
<dbReference type="AlphaFoldDB" id="L7CQ26"/>
<dbReference type="InterPro" id="IPR001789">
    <property type="entry name" value="Sig_transdc_resp-reg_receiver"/>
</dbReference>
<gene>
    <name evidence="4" type="ORF">RBSWK_00839</name>
</gene>
<dbReference type="InterPro" id="IPR011006">
    <property type="entry name" value="CheY-like_superfamily"/>
</dbReference>
<dbReference type="GO" id="GO:0000160">
    <property type="term" value="P:phosphorelay signal transduction system"/>
    <property type="evidence" value="ECO:0007669"/>
    <property type="project" value="InterPro"/>
</dbReference>
<evidence type="ECO:0000313" key="4">
    <source>
        <dbReference type="EMBL" id="ELP35171.1"/>
    </source>
</evidence>
<organism evidence="4 5">
    <name type="scientific">Rhodopirellula baltica SWK14</name>
    <dbReference type="NCBI Taxonomy" id="993516"/>
    <lineage>
        <taxon>Bacteria</taxon>
        <taxon>Pseudomonadati</taxon>
        <taxon>Planctomycetota</taxon>
        <taxon>Planctomycetia</taxon>
        <taxon>Pirellulales</taxon>
        <taxon>Pirellulaceae</taxon>
        <taxon>Rhodopirellula</taxon>
    </lineage>
</organism>
<feature type="modified residue" description="4-aspartylphosphate" evidence="2">
    <location>
        <position position="55"/>
    </location>
</feature>
<dbReference type="PANTHER" id="PTHR44591:SF23">
    <property type="entry name" value="CHEY SUBFAMILY"/>
    <property type="match status" value="1"/>
</dbReference>
<accession>L7CQ26</accession>
<comment type="caution">
    <text evidence="4">The sequence shown here is derived from an EMBL/GenBank/DDBJ whole genome shotgun (WGS) entry which is preliminary data.</text>
</comment>
<sequence>MSSKFEVLSAEDDPDIQFAIEIVLTQAGYGVTKVSNGRELLHVAGATRPDMILLDLRMPIVSGQEALAILKEDVATESIPVVVLSASPGDCASMLDQGADFFFSKPFESQALLDAVDACKNKSDFH</sequence>
<proteinExistence type="predicted"/>
<evidence type="ECO:0000313" key="5">
    <source>
        <dbReference type="Proteomes" id="UP000010959"/>
    </source>
</evidence>
<dbReference type="Proteomes" id="UP000010959">
    <property type="component" value="Unassembled WGS sequence"/>
</dbReference>
<dbReference type="PROSITE" id="PS50110">
    <property type="entry name" value="RESPONSE_REGULATORY"/>
    <property type="match status" value="1"/>
</dbReference>
<dbReference type="PANTHER" id="PTHR44591">
    <property type="entry name" value="STRESS RESPONSE REGULATOR PROTEIN 1"/>
    <property type="match status" value="1"/>
</dbReference>
<evidence type="ECO:0000256" key="1">
    <source>
        <dbReference type="ARBA" id="ARBA00022553"/>
    </source>
</evidence>
<dbReference type="Gene3D" id="3.40.50.2300">
    <property type="match status" value="1"/>
</dbReference>